<proteinExistence type="inferred from homology"/>
<accession>A0A377GY07</accession>
<comment type="catalytic activity">
    <reaction evidence="4">
        <text>beta-D-fructose 1,6-bisphosphate + H2O = beta-D-fructose 6-phosphate + phosphate</text>
        <dbReference type="Rhea" id="RHEA:11064"/>
        <dbReference type="ChEBI" id="CHEBI:15377"/>
        <dbReference type="ChEBI" id="CHEBI:32966"/>
        <dbReference type="ChEBI" id="CHEBI:43474"/>
        <dbReference type="ChEBI" id="CHEBI:57634"/>
        <dbReference type="EC" id="3.1.3.11"/>
    </reaction>
</comment>
<keyword evidence="2 4" id="KW-0464">Manganese</keyword>
<gene>
    <name evidence="4 5" type="primary">fbp</name>
    <name evidence="5" type="ORF">NCTC10723_00892</name>
</gene>
<keyword evidence="6" id="KW-1185">Reference proteome</keyword>
<dbReference type="GO" id="GO:0006094">
    <property type="term" value="P:gluconeogenesis"/>
    <property type="evidence" value="ECO:0007669"/>
    <property type="project" value="UniProtKB-UniRule"/>
</dbReference>
<dbReference type="RefSeq" id="WP_115269759.1">
    <property type="nucleotide sequence ID" value="NZ_CASFEE010000015.1"/>
</dbReference>
<dbReference type="Gene3D" id="3.60.21.10">
    <property type="match status" value="1"/>
</dbReference>
<dbReference type="HAMAP" id="MF_01854">
    <property type="entry name" value="FBPase_class3"/>
    <property type="match status" value="1"/>
</dbReference>
<evidence type="ECO:0000313" key="6">
    <source>
        <dbReference type="Proteomes" id="UP000255328"/>
    </source>
</evidence>
<dbReference type="OrthoDB" id="9779903at2"/>
<evidence type="ECO:0000256" key="4">
    <source>
        <dbReference type="HAMAP-Rule" id="MF_01854"/>
    </source>
</evidence>
<comment type="pathway">
    <text evidence="4">Carbohydrate biosynthesis; gluconeogenesis.</text>
</comment>
<evidence type="ECO:0000256" key="3">
    <source>
        <dbReference type="ARBA" id="ARBA00023277"/>
    </source>
</evidence>
<comment type="similarity">
    <text evidence="4">Belongs to the FBPase class 3 family.</text>
</comment>
<protein>
    <recommendedName>
        <fullName evidence="4">Fructose-1,6-bisphosphatase class 3</fullName>
        <shortName evidence="4">FBPase class 3</shortName>
        <ecNumber evidence="4">3.1.3.11</ecNumber>
    </recommendedName>
    <alternativeName>
        <fullName evidence="4">D-fructose-1,6-bisphosphate 1-phosphohydrolase class 3</fullName>
    </alternativeName>
</protein>
<dbReference type="GO" id="GO:0042132">
    <property type="term" value="F:fructose 1,6-bisphosphate 1-phosphatase activity"/>
    <property type="evidence" value="ECO:0007669"/>
    <property type="project" value="UniProtKB-UniRule"/>
</dbReference>
<organism evidence="5 6">
    <name type="scientific">Fusobacterium necrogenes</name>
    <dbReference type="NCBI Taxonomy" id="858"/>
    <lineage>
        <taxon>Bacteria</taxon>
        <taxon>Fusobacteriati</taxon>
        <taxon>Fusobacteriota</taxon>
        <taxon>Fusobacteriia</taxon>
        <taxon>Fusobacteriales</taxon>
        <taxon>Fusobacteriaceae</taxon>
        <taxon>Fusobacterium</taxon>
    </lineage>
</organism>
<name>A0A377GY07_9FUSO</name>
<dbReference type="Proteomes" id="UP000255328">
    <property type="component" value="Unassembled WGS sequence"/>
</dbReference>
<sequence>MGNRDENLELKYLKLLSTKFRNISETTTEIINLQAILNLPKGTEHFLTDIHGEYDAFHHVLKNGSGTIKEKINDIFKDELSNYEKKELASVIYYPTKKVDYIMKNGQNLDKWLKNTIYRMIEVCSMTASKYTSSKVRKAMPQDFAYVLQELIYERKELPNRKEYVENIIDTIISIGRAKEFIKAIADLIQRLMIDKLHIIGDIYDRGSSPHLIMDSLMKHHNTDIQWGNHDMLWIGAGLGNRACIANVVRICARYSNTDILEEAYGINMLPLATFAMETYGDDECKNFIPKGERKSHLMAQIHKAISIIQFKVEGEMAKRNPDFDLMDRQLLDKIDFDRGVVEVEGKEYELNDRNFPTIDRENPYLLTKEEEDVMEKLERFFVNSERLQKHIEFFFTNGSVYLKYNSNLLYHGCIPLNEGGELREVTLLGEKLKGKKYLDKIEELVREAYYYRKKKDKKIFYNDFLWYLWCGKNSPLFGKDAMKTFERYFIDDKSIHVERKNPYYSYCNEESICRKILEEFGLNPNISHIINGHVPVKTLKGESPVKANGKLYIIDGGFSKAYQKETGIAGYTLIYNSYGLKIVAHEPFESVEKAVKEGRDIISSTRLIEDTSVNRIRVKDTDIGKELQTQVNDLKKLLNAYNKGLISQTI</sequence>
<dbReference type="EMBL" id="UGGU01000003">
    <property type="protein sequence ID" value="STO31441.1"/>
    <property type="molecule type" value="Genomic_DNA"/>
</dbReference>
<evidence type="ECO:0000256" key="1">
    <source>
        <dbReference type="ARBA" id="ARBA00022801"/>
    </source>
</evidence>
<dbReference type="InterPro" id="IPR009164">
    <property type="entry name" value="FBPtase_class3"/>
</dbReference>
<dbReference type="SUPFAM" id="SSF56300">
    <property type="entry name" value="Metallo-dependent phosphatases"/>
    <property type="match status" value="1"/>
</dbReference>
<keyword evidence="1 4" id="KW-0378">Hydrolase</keyword>
<dbReference type="InterPro" id="IPR029052">
    <property type="entry name" value="Metallo-depent_PP-like"/>
</dbReference>
<comment type="cofactor">
    <cofactor evidence="4">
        <name>Mn(2+)</name>
        <dbReference type="ChEBI" id="CHEBI:29035"/>
    </cofactor>
</comment>
<keyword evidence="3 4" id="KW-0119">Carbohydrate metabolism</keyword>
<dbReference type="UniPathway" id="UPA00138"/>
<evidence type="ECO:0000256" key="2">
    <source>
        <dbReference type="ARBA" id="ARBA00023211"/>
    </source>
</evidence>
<dbReference type="PIRSF" id="PIRSF000906">
    <property type="entry name" value="FBPtase_Bacill"/>
    <property type="match status" value="1"/>
</dbReference>
<reference evidence="5 6" key="1">
    <citation type="submission" date="2018-06" db="EMBL/GenBank/DDBJ databases">
        <authorList>
            <consortium name="Pathogen Informatics"/>
            <person name="Doyle S."/>
        </authorList>
    </citation>
    <scope>NUCLEOTIDE SEQUENCE [LARGE SCALE GENOMIC DNA]</scope>
    <source>
        <strain evidence="5 6">NCTC10723</strain>
    </source>
</reference>
<dbReference type="EC" id="3.1.3.11" evidence="4"/>
<dbReference type="AlphaFoldDB" id="A0A377GY07"/>
<evidence type="ECO:0000313" key="5">
    <source>
        <dbReference type="EMBL" id="STO31441.1"/>
    </source>
</evidence>
<dbReference type="Pfam" id="PF06874">
    <property type="entry name" value="FBPase_2"/>
    <property type="match status" value="1"/>
</dbReference>